<gene>
    <name evidence="2" type="ORF">APZ42_001468</name>
</gene>
<dbReference type="EMBL" id="LRGB01006168">
    <property type="protein sequence ID" value="KZS01770.1"/>
    <property type="molecule type" value="Genomic_DNA"/>
</dbReference>
<evidence type="ECO:0000313" key="3">
    <source>
        <dbReference type="Proteomes" id="UP000076858"/>
    </source>
</evidence>
<evidence type="ECO:0000256" key="1">
    <source>
        <dbReference type="SAM" id="MobiDB-lite"/>
    </source>
</evidence>
<feature type="compositionally biased region" description="Basic and acidic residues" evidence="1">
    <location>
        <begin position="67"/>
        <end position="83"/>
    </location>
</feature>
<feature type="compositionally biased region" description="Basic residues" evidence="1">
    <location>
        <begin position="1"/>
        <end position="18"/>
    </location>
</feature>
<comment type="caution">
    <text evidence="2">The sequence shown here is derived from an EMBL/GenBank/DDBJ whole genome shotgun (WGS) entry which is preliminary data.</text>
</comment>
<feature type="region of interest" description="Disordered" evidence="1">
    <location>
        <begin position="1"/>
        <end position="25"/>
    </location>
</feature>
<protein>
    <submittedName>
        <fullName evidence="2">Uncharacterized protein</fullName>
    </submittedName>
</protein>
<feature type="region of interest" description="Disordered" evidence="1">
    <location>
        <begin position="67"/>
        <end position="108"/>
    </location>
</feature>
<accession>A0A164IYR7</accession>
<evidence type="ECO:0000313" key="2">
    <source>
        <dbReference type="EMBL" id="KZS01770.1"/>
    </source>
</evidence>
<organism evidence="2 3">
    <name type="scientific">Daphnia magna</name>
    <dbReference type="NCBI Taxonomy" id="35525"/>
    <lineage>
        <taxon>Eukaryota</taxon>
        <taxon>Metazoa</taxon>
        <taxon>Ecdysozoa</taxon>
        <taxon>Arthropoda</taxon>
        <taxon>Crustacea</taxon>
        <taxon>Branchiopoda</taxon>
        <taxon>Diplostraca</taxon>
        <taxon>Cladocera</taxon>
        <taxon>Anomopoda</taxon>
        <taxon>Daphniidae</taxon>
        <taxon>Daphnia</taxon>
    </lineage>
</organism>
<reference evidence="2 3" key="1">
    <citation type="submission" date="2016-03" db="EMBL/GenBank/DDBJ databases">
        <title>EvidentialGene: Evidence-directed Construction of Genes on Genomes.</title>
        <authorList>
            <person name="Gilbert D.G."/>
            <person name="Choi J.-H."/>
            <person name="Mockaitis K."/>
            <person name="Colbourne J."/>
            <person name="Pfrender M."/>
        </authorList>
    </citation>
    <scope>NUCLEOTIDE SEQUENCE [LARGE SCALE GENOMIC DNA]</scope>
    <source>
        <strain evidence="2 3">Xinb3</strain>
        <tissue evidence="2">Complete organism</tissue>
    </source>
</reference>
<feature type="non-terminal residue" evidence="2">
    <location>
        <position position="1"/>
    </location>
</feature>
<dbReference type="AlphaFoldDB" id="A0A164IYR7"/>
<dbReference type="Proteomes" id="UP000076858">
    <property type="component" value="Unassembled WGS sequence"/>
</dbReference>
<name>A0A164IYR7_9CRUS</name>
<proteinExistence type="predicted"/>
<keyword evidence="3" id="KW-1185">Reference proteome</keyword>
<sequence>KRKKKLQNLRNIKGRTVKRRDTDQQQRLMVFKESYRGKKEVPQRNKPWSALEWQNHWNSLDQRQQDNLDLEKSMQSDFERLEKEEDDEVWDNRKGKQKRRKDNQITRA</sequence>